<comment type="catalytic activity">
    <reaction evidence="1">
        <text>a ribonucleoside 3'-phosphate + H2O = a ribonucleoside + phosphate</text>
        <dbReference type="Rhea" id="RHEA:10144"/>
        <dbReference type="ChEBI" id="CHEBI:13197"/>
        <dbReference type="ChEBI" id="CHEBI:15377"/>
        <dbReference type="ChEBI" id="CHEBI:18254"/>
        <dbReference type="ChEBI" id="CHEBI:43474"/>
        <dbReference type="EC" id="3.1.3.6"/>
    </reaction>
</comment>
<dbReference type="InterPro" id="IPR029052">
    <property type="entry name" value="Metallo-depent_PP-like"/>
</dbReference>
<reference evidence="14 15" key="1">
    <citation type="submission" date="2019-08" db="EMBL/GenBank/DDBJ databases">
        <title>Bacillus genomes from the desert of Cuatro Cienegas, Coahuila.</title>
        <authorList>
            <person name="Olmedo-Alvarez G."/>
        </authorList>
    </citation>
    <scope>NUCLEOTIDE SEQUENCE [LARGE SCALE GENOMIC DNA]</scope>
    <source>
        <strain evidence="14 15">CH37_1T</strain>
    </source>
</reference>
<evidence type="ECO:0000256" key="6">
    <source>
        <dbReference type="ARBA" id="ARBA00022723"/>
    </source>
</evidence>
<dbReference type="Proteomes" id="UP000323732">
    <property type="component" value="Unassembled WGS sequence"/>
</dbReference>
<dbReference type="Gene3D" id="3.90.780.10">
    <property type="entry name" value="5'-Nucleotidase, C-terminal domain"/>
    <property type="match status" value="1"/>
</dbReference>
<name>A0A5D4SJV3_9BACI</name>
<dbReference type="PANTHER" id="PTHR11575">
    <property type="entry name" value="5'-NUCLEOTIDASE-RELATED"/>
    <property type="match status" value="1"/>
</dbReference>
<feature type="domain" description="Calcineurin-like phosphoesterase" evidence="12">
    <location>
        <begin position="40"/>
        <end position="283"/>
    </location>
</feature>
<keyword evidence="6" id="KW-0479">Metal-binding</keyword>
<evidence type="ECO:0000259" key="13">
    <source>
        <dbReference type="Pfam" id="PF02872"/>
    </source>
</evidence>
<dbReference type="GO" id="GO:0046872">
    <property type="term" value="F:metal ion binding"/>
    <property type="evidence" value="ECO:0007669"/>
    <property type="project" value="UniProtKB-KW"/>
</dbReference>
<evidence type="ECO:0000256" key="10">
    <source>
        <dbReference type="ARBA" id="ARBA00023268"/>
    </source>
</evidence>
<dbReference type="SUPFAM" id="SSF55816">
    <property type="entry name" value="5'-nucleotidase (syn. UDP-sugar hydrolase), C-terminal domain"/>
    <property type="match status" value="1"/>
</dbReference>
<feature type="signal peptide" evidence="11">
    <location>
        <begin position="1"/>
        <end position="26"/>
    </location>
</feature>
<comment type="cofactor">
    <cofactor evidence="3">
        <name>a divalent metal cation</name>
        <dbReference type="ChEBI" id="CHEBI:60240"/>
    </cofactor>
</comment>
<comment type="caution">
    <text evidence="14">The sequence shown here is derived from an EMBL/GenBank/DDBJ whole genome shotgun (WGS) entry which is preliminary data.</text>
</comment>
<organism evidence="14 15">
    <name type="scientific">Bacillus infantis</name>
    <dbReference type="NCBI Taxonomy" id="324767"/>
    <lineage>
        <taxon>Bacteria</taxon>
        <taxon>Bacillati</taxon>
        <taxon>Bacillota</taxon>
        <taxon>Bacilli</taxon>
        <taxon>Bacillales</taxon>
        <taxon>Bacillaceae</taxon>
        <taxon>Bacillus</taxon>
    </lineage>
</organism>
<keyword evidence="7 11" id="KW-0732">Signal</keyword>
<dbReference type="Pfam" id="PF02872">
    <property type="entry name" value="5_nucleotid_C"/>
    <property type="match status" value="1"/>
</dbReference>
<gene>
    <name evidence="14" type="ORF">FZD47_09840</name>
</gene>
<sequence length="766" mass="84188">MKNSSKKKVAGVALALGLIIPQAAPAITYADVVNSDVVKLRILETTDIHTNIVNYDYYKDAQTNEFGLSKTATLIEAARKEEKNTLLFDNGDLIQGSPLGDYAGRIKPTKEGEVHPAIKALNLLKYDAATVGNHEFNYGLDLLDESYDDAEFDLVNANVYHDDKDNNPDNDKNYFTPYKIMDKQVTDEDGETHTIKVGVIGFVPPQIMTWDKANLEGKVIVKDIVKSAETFVPKMKADGADIIVVLSHSGIDTAANEGNEENASYYLTKVEGIDAVLTGHQHKKFPAAAGVKADFADGNGFDNAKGTINGVPVTMPGSWGDNLGVIDLTVEKKDGKWDVTDSAATLRAIADKDKKPLVESSKAVEDAIKDEHQGTLEYVRGPVGETTAAINSYFALVQDDPSVQIVTNAQKWYVENALKDTKYKDLPILSAGAPFKAGGRNGSSYYTDIAPGEIAVKNVSDLYLYPNTVHAVKVNGSDLKEWLEWSAGQFKQIDPKKTEAQELVNGDFPTYNFDIIDGVTYEIDVTEPAKYDSSQNVANANANRIKNLKFNGKPVTSNMEFIVATNNYRASGVKLPSKEIVLAAPDENRQAIIDYIAQTKTINPTADKNWSFAPIKGANGVKVSFQSSPNAQKYLSKDGSIKYLSTLDTGFAEYELTIPAMKDEKPETKPETPNPASKVFWDGLLMKKGQIGKVTIEKPINLWKREGDKLVFVRILKPGEQYRVYRYDNKYGGQYGLGADHYVTNMKGYVKYQTPSKAKLKALNGQ</sequence>
<protein>
    <submittedName>
        <fullName evidence="14">Bifunctional 2',3'-cyclic-nucleotide 2'-phosphodiesterase/3'-nucleotidase</fullName>
    </submittedName>
</protein>
<dbReference type="Gene3D" id="3.60.21.10">
    <property type="match status" value="1"/>
</dbReference>
<evidence type="ECO:0000259" key="12">
    <source>
        <dbReference type="Pfam" id="PF00149"/>
    </source>
</evidence>
<dbReference type="InterPro" id="IPR004843">
    <property type="entry name" value="Calcineurin-like_PHP"/>
</dbReference>
<evidence type="ECO:0000256" key="8">
    <source>
        <dbReference type="ARBA" id="ARBA00022741"/>
    </source>
</evidence>
<evidence type="ECO:0000256" key="4">
    <source>
        <dbReference type="ARBA" id="ARBA00004196"/>
    </source>
</evidence>
<keyword evidence="10" id="KW-0511">Multifunctional enzyme</keyword>
<dbReference type="PANTHER" id="PTHR11575:SF6">
    <property type="entry name" value="2',3'-CYCLIC-NUCLEOTIDE 2'-PHOSPHODIESTERASE_3'-NUCLEOTIDASE"/>
    <property type="match status" value="1"/>
</dbReference>
<comment type="subcellular location">
    <subcellularLocation>
        <location evidence="4">Cell envelope</location>
    </subcellularLocation>
</comment>
<evidence type="ECO:0000256" key="9">
    <source>
        <dbReference type="ARBA" id="ARBA00022801"/>
    </source>
</evidence>
<dbReference type="InterPro" id="IPR006179">
    <property type="entry name" value="5_nucleotidase/apyrase"/>
</dbReference>
<evidence type="ECO:0000256" key="5">
    <source>
        <dbReference type="ARBA" id="ARBA00006654"/>
    </source>
</evidence>
<dbReference type="InterPro" id="IPR041827">
    <property type="entry name" value="CpdB_N"/>
</dbReference>
<keyword evidence="9 11" id="KW-0378">Hydrolase</keyword>
<dbReference type="GO" id="GO:0008663">
    <property type="term" value="F:2',3'-cyclic-nucleotide 2'-phosphodiesterase activity"/>
    <property type="evidence" value="ECO:0007669"/>
    <property type="project" value="UniProtKB-EC"/>
</dbReference>
<evidence type="ECO:0000256" key="1">
    <source>
        <dbReference type="ARBA" id="ARBA00000527"/>
    </source>
</evidence>
<dbReference type="PRINTS" id="PR01607">
    <property type="entry name" value="APYRASEFAMLY"/>
</dbReference>
<comment type="similarity">
    <text evidence="5 11">Belongs to the 5'-nucleotidase family.</text>
</comment>
<evidence type="ECO:0000256" key="11">
    <source>
        <dbReference type="RuleBase" id="RU362119"/>
    </source>
</evidence>
<feature type="domain" description="5'-Nucleotidase C-terminal" evidence="13">
    <location>
        <begin position="384"/>
        <end position="572"/>
    </location>
</feature>
<dbReference type="GO" id="GO:0009166">
    <property type="term" value="P:nucleotide catabolic process"/>
    <property type="evidence" value="ECO:0007669"/>
    <property type="project" value="InterPro"/>
</dbReference>
<evidence type="ECO:0000313" key="14">
    <source>
        <dbReference type="EMBL" id="TYS63807.1"/>
    </source>
</evidence>
<dbReference type="AlphaFoldDB" id="A0A5D4SJV3"/>
<evidence type="ECO:0000256" key="3">
    <source>
        <dbReference type="ARBA" id="ARBA00001968"/>
    </source>
</evidence>
<dbReference type="GO" id="GO:0000166">
    <property type="term" value="F:nucleotide binding"/>
    <property type="evidence" value="ECO:0007669"/>
    <property type="project" value="UniProtKB-KW"/>
</dbReference>
<dbReference type="InterPro" id="IPR036907">
    <property type="entry name" value="5'-Nucleotdase_C_sf"/>
</dbReference>
<comment type="catalytic activity">
    <reaction evidence="2">
        <text>a nucleoside 2',3'-cyclic phosphate + H2O = a nucleoside 3'-phosphate + H(+)</text>
        <dbReference type="Rhea" id="RHEA:19621"/>
        <dbReference type="ChEBI" id="CHEBI:15377"/>
        <dbReference type="ChEBI" id="CHEBI:15378"/>
        <dbReference type="ChEBI" id="CHEBI:66949"/>
        <dbReference type="ChEBI" id="CHEBI:66954"/>
        <dbReference type="EC" id="3.1.4.16"/>
    </reaction>
</comment>
<evidence type="ECO:0000256" key="7">
    <source>
        <dbReference type="ARBA" id="ARBA00022729"/>
    </source>
</evidence>
<evidence type="ECO:0000313" key="15">
    <source>
        <dbReference type="Proteomes" id="UP000323732"/>
    </source>
</evidence>
<dbReference type="NCBIfam" id="NF006938">
    <property type="entry name" value="PRK09420.1"/>
    <property type="match status" value="1"/>
</dbReference>
<dbReference type="GO" id="GO:0008254">
    <property type="term" value="F:3'-nucleotidase activity"/>
    <property type="evidence" value="ECO:0007669"/>
    <property type="project" value="UniProtKB-EC"/>
</dbReference>
<accession>A0A5D4SJV3</accession>
<dbReference type="GO" id="GO:0030288">
    <property type="term" value="C:outer membrane-bounded periplasmic space"/>
    <property type="evidence" value="ECO:0007669"/>
    <property type="project" value="TreeGrafter"/>
</dbReference>
<keyword evidence="8 11" id="KW-0547">Nucleotide-binding</keyword>
<dbReference type="CDD" id="cd07410">
    <property type="entry name" value="MPP_CpdB_N"/>
    <property type="match status" value="1"/>
</dbReference>
<proteinExistence type="inferred from homology"/>
<dbReference type="Pfam" id="PF00149">
    <property type="entry name" value="Metallophos"/>
    <property type="match status" value="1"/>
</dbReference>
<dbReference type="PROSITE" id="PS00786">
    <property type="entry name" value="5_NUCLEOTIDASE_2"/>
    <property type="match status" value="1"/>
</dbReference>
<dbReference type="EMBL" id="VTES01000003">
    <property type="protein sequence ID" value="TYS63807.1"/>
    <property type="molecule type" value="Genomic_DNA"/>
</dbReference>
<dbReference type="SUPFAM" id="SSF56300">
    <property type="entry name" value="Metallo-dependent phosphatases"/>
    <property type="match status" value="1"/>
</dbReference>
<feature type="chain" id="PRO_5023127789" evidence="11">
    <location>
        <begin position="27"/>
        <end position="766"/>
    </location>
</feature>
<dbReference type="InterPro" id="IPR006146">
    <property type="entry name" value="5'-Nucleotdase_CS"/>
</dbReference>
<evidence type="ECO:0000256" key="2">
    <source>
        <dbReference type="ARBA" id="ARBA00001730"/>
    </source>
</evidence>
<dbReference type="RefSeq" id="WP_101549260.1">
    <property type="nucleotide sequence ID" value="NZ_VTES01000003.1"/>
</dbReference>
<dbReference type="InterPro" id="IPR008334">
    <property type="entry name" value="5'-Nucleotdase_C"/>
</dbReference>